<evidence type="ECO:0000256" key="1">
    <source>
        <dbReference type="ARBA" id="ARBA00006787"/>
    </source>
</evidence>
<feature type="signal peptide" evidence="6">
    <location>
        <begin position="1"/>
        <end position="28"/>
    </location>
</feature>
<dbReference type="GO" id="GO:0010436">
    <property type="term" value="F:carotenoid dioxygenase activity"/>
    <property type="evidence" value="ECO:0007669"/>
    <property type="project" value="TreeGrafter"/>
</dbReference>
<dbReference type="GO" id="GO:0046872">
    <property type="term" value="F:metal ion binding"/>
    <property type="evidence" value="ECO:0007669"/>
    <property type="project" value="UniProtKB-KW"/>
</dbReference>
<feature type="binding site" evidence="5">
    <location>
        <position position="557"/>
    </location>
    <ligand>
        <name>Fe cation</name>
        <dbReference type="ChEBI" id="CHEBI:24875"/>
        <note>catalytic</note>
    </ligand>
</feature>
<protein>
    <submittedName>
        <fullName evidence="7">Retinoid isomerohydrolase</fullName>
    </submittedName>
</protein>
<feature type="binding site" evidence="5">
    <location>
        <position position="351"/>
    </location>
    <ligand>
        <name>Fe cation</name>
        <dbReference type="ChEBI" id="CHEBI:24875"/>
        <note>catalytic</note>
    </ligand>
</feature>
<evidence type="ECO:0000256" key="5">
    <source>
        <dbReference type="PIRSR" id="PIRSR604294-1"/>
    </source>
</evidence>
<sequence>MSKSMLLFPISLLPFLLLLLLSRRGVSSFSAPTTKTTNVGFQRWITDAPDEVKEPKVLHVEGTIPSYVKGSLIRNGGGIWSLDETTQSAHIFDGLAKLSLYQINDGNNDNSVSFTSRFVDSYLYREWAGKGSGVPSVHIGPLVDKETKTAKPQTKWLQALLNIPAFDNAPVNVWDFSAGAQDNSNVWCLTDTTIRATLDKNSLDTLQSGRQPPAAHNAPGFYELSATAHPEYCKRGTGATYNVGTHIGFPNYHLCLIKDDPRNSQDRQVIAKYKLPYNEIPYMHSFGLTQSKAIVVLQPLRQNSNFKVLLTEGFMPSMQHVDETTKVLVFDLESGDLLADTSLPEQVYFYHAISSAEDDTENNVSIKLCAYRTPDMITGEDMFFRFDRAWTAEGRNRIPRPGTLCDVTVHLQQDTASVQWTPAVDTKSGTEQGFELPTTRYSRTTNGQGPWQQGRHPRYTYAFGAYAQGSSEYDCWAILKIDTETGQAVSFRERDSCYYSEPIFVANPDGVDEDDGVLLCTRMDGRTEETSLLVVDAKTMTKMAEANTKTRVAMDFHGAFFG</sequence>
<proteinExistence type="inferred from homology"/>
<feature type="chain" id="PRO_5040474956" evidence="6">
    <location>
        <begin position="29"/>
        <end position="562"/>
    </location>
</feature>
<evidence type="ECO:0000256" key="4">
    <source>
        <dbReference type="ARBA" id="ARBA00023004"/>
    </source>
</evidence>
<evidence type="ECO:0000256" key="3">
    <source>
        <dbReference type="ARBA" id="ARBA00023002"/>
    </source>
</evidence>
<evidence type="ECO:0000256" key="2">
    <source>
        <dbReference type="ARBA" id="ARBA00022723"/>
    </source>
</evidence>
<evidence type="ECO:0000256" key="6">
    <source>
        <dbReference type="SAM" id="SignalP"/>
    </source>
</evidence>
<feature type="binding site" evidence="5">
    <location>
        <position position="284"/>
    </location>
    <ligand>
        <name>Fe cation</name>
        <dbReference type="ChEBI" id="CHEBI:24875"/>
        <note>catalytic</note>
    </ligand>
</feature>
<name>A0A9N8HNY1_9STRA</name>
<dbReference type="PANTHER" id="PTHR10543">
    <property type="entry name" value="BETA-CAROTENE DIOXYGENASE"/>
    <property type="match status" value="1"/>
</dbReference>
<evidence type="ECO:0000313" key="7">
    <source>
        <dbReference type="EMBL" id="CAB9519657.1"/>
    </source>
</evidence>
<dbReference type="GO" id="GO:0016121">
    <property type="term" value="P:carotene catabolic process"/>
    <property type="evidence" value="ECO:0007669"/>
    <property type="project" value="TreeGrafter"/>
</dbReference>
<dbReference type="Proteomes" id="UP001153069">
    <property type="component" value="Unassembled WGS sequence"/>
</dbReference>
<keyword evidence="6" id="KW-0732">Signal</keyword>
<gene>
    <name evidence="7" type="ORF">SEMRO_1034_G233870.1</name>
</gene>
<keyword evidence="3" id="KW-0560">Oxidoreductase</keyword>
<dbReference type="PANTHER" id="PTHR10543:SF24">
    <property type="entry name" value="CAROTENOID ISOMEROOXYGENASE"/>
    <property type="match status" value="1"/>
</dbReference>
<dbReference type="AlphaFoldDB" id="A0A9N8HNY1"/>
<organism evidence="7 8">
    <name type="scientific">Seminavis robusta</name>
    <dbReference type="NCBI Taxonomy" id="568900"/>
    <lineage>
        <taxon>Eukaryota</taxon>
        <taxon>Sar</taxon>
        <taxon>Stramenopiles</taxon>
        <taxon>Ochrophyta</taxon>
        <taxon>Bacillariophyta</taxon>
        <taxon>Bacillariophyceae</taxon>
        <taxon>Bacillariophycidae</taxon>
        <taxon>Naviculales</taxon>
        <taxon>Naviculaceae</taxon>
        <taxon>Seminavis</taxon>
    </lineage>
</organism>
<comment type="cofactor">
    <cofactor evidence="5">
        <name>Fe(2+)</name>
        <dbReference type="ChEBI" id="CHEBI:29033"/>
    </cofactor>
    <text evidence="5">Binds 1 Fe(2+) ion per subunit.</text>
</comment>
<dbReference type="EMBL" id="CAICTM010001032">
    <property type="protein sequence ID" value="CAB9519657.1"/>
    <property type="molecule type" value="Genomic_DNA"/>
</dbReference>
<dbReference type="OrthoDB" id="407010at2759"/>
<dbReference type="InterPro" id="IPR004294">
    <property type="entry name" value="Carotenoid_Oase"/>
</dbReference>
<feature type="binding site" evidence="5">
    <location>
        <position position="229"/>
    </location>
    <ligand>
        <name>Fe cation</name>
        <dbReference type="ChEBI" id="CHEBI:24875"/>
        <note>catalytic</note>
    </ligand>
</feature>
<keyword evidence="2 5" id="KW-0479">Metal-binding</keyword>
<comment type="similarity">
    <text evidence="1">Belongs to the carotenoid oxygenase family.</text>
</comment>
<keyword evidence="8" id="KW-1185">Reference proteome</keyword>
<dbReference type="Pfam" id="PF03055">
    <property type="entry name" value="RPE65"/>
    <property type="match status" value="1"/>
</dbReference>
<comment type="caution">
    <text evidence="7">The sequence shown here is derived from an EMBL/GenBank/DDBJ whole genome shotgun (WGS) entry which is preliminary data.</text>
</comment>
<reference evidence="7" key="1">
    <citation type="submission" date="2020-06" db="EMBL/GenBank/DDBJ databases">
        <authorList>
            <consortium name="Plant Systems Biology data submission"/>
        </authorList>
    </citation>
    <scope>NUCLEOTIDE SEQUENCE</scope>
    <source>
        <strain evidence="7">D6</strain>
    </source>
</reference>
<evidence type="ECO:0000313" key="8">
    <source>
        <dbReference type="Proteomes" id="UP001153069"/>
    </source>
</evidence>
<accession>A0A9N8HNY1</accession>
<keyword evidence="4 5" id="KW-0408">Iron</keyword>